<sequence length="528" mass="60469">MDALVLKNKKGTFAEIITDFDFGSFKYEYEKNNERSISFTLYKTSNNADIFDHLVNEAFIEWQGQLYVIKSTSIKYDGLKLTNEVVAKHIFMEFQKHYIQKDMDVESESSDEDEDDSTPTMTLEQYLDFGFKDNKLGFEYEIRGQFQKRVPVDDLGDKNGVEHVSEGADLFNYIYFADNKKYYIYDEATFYEMSDIPLIYLYNSSEATVTTTTTDIFNYIQGYGKKKTKKETQNYNPIKPKDLNYSGSFIKEGTWRTEKVGASYTKTFECKHGNETLEWTLKKMSKGGMLDVYLDGEMVDTYECYSKNAKSEKIVIAQNLATGKHTFKAIFRGAKKGIDYKKSEPCMYVGTEKSTVLNLTAKLKGKDAYHTYADYTSPNYDGGDIAEAPTIFDDNITNKDELRERLKEELNDQPTVEVSTNYLGSVEDKQYITNDDIKENNKIRFIHQPLGFNLDLKVVKITVSHPLLDEPVEVDFSNSPKDILKMQQQTTKAIRKFNKQGIGGSNVDSSFSMPQLASDSIGSVLIDE</sequence>
<dbReference type="Pfam" id="PF06605">
    <property type="entry name" value="Prophage_tail"/>
    <property type="match status" value="1"/>
</dbReference>
<dbReference type="Proteomes" id="UP000286317">
    <property type="component" value="Unassembled WGS sequence"/>
</dbReference>
<feature type="domain" description="Tail spike" evidence="1">
    <location>
        <begin position="114"/>
        <end position="489"/>
    </location>
</feature>
<dbReference type="InterPro" id="IPR044051">
    <property type="entry name" value="Prophage_tail_N"/>
</dbReference>
<evidence type="ECO:0000313" key="4">
    <source>
        <dbReference type="Proteomes" id="UP000286317"/>
    </source>
</evidence>
<protein>
    <submittedName>
        <fullName evidence="3">Peptidase</fullName>
    </submittedName>
</protein>
<dbReference type="EMBL" id="QXUF01000001">
    <property type="protein sequence ID" value="RIN03266.1"/>
    <property type="molecule type" value="Genomic_DNA"/>
</dbReference>
<dbReference type="Gene3D" id="6.20.110.10">
    <property type="match status" value="1"/>
</dbReference>
<reference evidence="3 4" key="1">
    <citation type="journal article" date="2016" name="Front. Microbiol.">
        <title>Comprehensive Phylogenetic Analysis of Bovine Non-aureus Staphylococci Species Based on Whole-Genome Sequencing.</title>
        <authorList>
            <person name="Naushad S."/>
            <person name="Barkema H.W."/>
            <person name="Luby C."/>
            <person name="Condas L.A."/>
            <person name="Nobrega D.B."/>
            <person name="Carson D.A."/>
            <person name="De Buck J."/>
        </authorList>
    </citation>
    <scope>NUCLEOTIDE SEQUENCE [LARGE SCALE GENOMIC DNA]</scope>
    <source>
        <strain evidence="3 4">SNUC 4554</strain>
    </source>
</reference>
<gene>
    <name evidence="3" type="ORF">BU112_00365</name>
</gene>
<dbReference type="InterPro" id="IPR010572">
    <property type="entry name" value="Tail_dom"/>
</dbReference>
<name>A0A418IJG2_9STAP</name>
<organism evidence="3 4">
    <name type="scientific">Staphylococcus shinii</name>
    <dbReference type="NCBI Taxonomy" id="2912228"/>
    <lineage>
        <taxon>Bacteria</taxon>
        <taxon>Bacillati</taxon>
        <taxon>Bacillota</taxon>
        <taxon>Bacilli</taxon>
        <taxon>Bacillales</taxon>
        <taxon>Staphylococcaceae</taxon>
        <taxon>Staphylococcus</taxon>
    </lineage>
</organism>
<accession>A0A418IJG2</accession>
<dbReference type="Gene3D" id="3.55.50.40">
    <property type="match status" value="1"/>
</dbReference>
<dbReference type="Gene3D" id="2.60.120.260">
    <property type="entry name" value="Galactose-binding domain-like"/>
    <property type="match status" value="1"/>
</dbReference>
<comment type="caution">
    <text evidence="3">The sequence shown here is derived from an EMBL/GenBank/DDBJ whole genome shotgun (WGS) entry which is preliminary data.</text>
</comment>
<dbReference type="Pfam" id="PF18994">
    <property type="entry name" value="Prophage_tailD1"/>
    <property type="match status" value="1"/>
</dbReference>
<evidence type="ECO:0000259" key="2">
    <source>
        <dbReference type="Pfam" id="PF18994"/>
    </source>
</evidence>
<evidence type="ECO:0000313" key="3">
    <source>
        <dbReference type="EMBL" id="RIN03266.1"/>
    </source>
</evidence>
<keyword evidence="4" id="KW-1185">Reference proteome</keyword>
<evidence type="ECO:0000259" key="1">
    <source>
        <dbReference type="Pfam" id="PF06605"/>
    </source>
</evidence>
<dbReference type="RefSeq" id="WP_119605050.1">
    <property type="nucleotide sequence ID" value="NZ_QXUF01000001.1"/>
</dbReference>
<proteinExistence type="predicted"/>
<dbReference type="AlphaFoldDB" id="A0A418IJG2"/>
<dbReference type="OrthoDB" id="2404328at2"/>
<feature type="domain" description="Prophage endopeptidase tail N-terminal" evidence="2">
    <location>
        <begin position="4"/>
        <end position="89"/>
    </location>
</feature>